<evidence type="ECO:0000313" key="3">
    <source>
        <dbReference type="EMBL" id="CAK7214245.1"/>
    </source>
</evidence>
<evidence type="ECO:0000313" key="4">
    <source>
        <dbReference type="Proteomes" id="UP001642482"/>
    </source>
</evidence>
<evidence type="ECO:0000259" key="1">
    <source>
        <dbReference type="Pfam" id="PF01408"/>
    </source>
</evidence>
<sequence>MTLKVAIVGLSSRATTSWAGSAHIPYLLSKRGQERFQIVALVNSSVDAAKSAIDHFKLSGSTKAYGDPAALAKDITEGKIDVNLVTIATRVDVHYPVALPILKAVAEAKNKPSNFGILVEWPLASNTLDARELASFTGPKSGIRSAVSLQGRVTPAFQAVTNAIASGKIGRILSADVTGFGGSISRDSLGEGLAYFLDRSIGGNFITIGLGHLIDSIQFAIGDLKDTKALSQIQRPNIKLTRSEKDGSTTVVKTVTSNVPDLISVLGTLKPRKGDGEQYFSDGSATLQVRLRRGEPFPGDNSLVFSVTGEKGELRLTSQAVMFIQAAGGGNNNEGSTAVKISLHDFATNKVTDVPWSWPDWQNDQEKVPSRNIGALYEAYAENREADYATFADAVVRHEQIENWLDQ</sequence>
<dbReference type="InterPro" id="IPR055080">
    <property type="entry name" value="Gal80p-like_C"/>
</dbReference>
<dbReference type="Gene3D" id="3.30.360.10">
    <property type="entry name" value="Dihydrodipicolinate Reductase, domain 2"/>
    <property type="match status" value="1"/>
</dbReference>
<dbReference type="SUPFAM" id="SSF51735">
    <property type="entry name" value="NAD(P)-binding Rossmann-fold domains"/>
    <property type="match status" value="1"/>
</dbReference>
<dbReference type="Pfam" id="PF22685">
    <property type="entry name" value="Gal80p_C-like"/>
    <property type="match status" value="1"/>
</dbReference>
<gene>
    <name evidence="3" type="ORF">SEUCBS140593_002117</name>
</gene>
<dbReference type="Pfam" id="PF01408">
    <property type="entry name" value="GFO_IDH_MocA"/>
    <property type="match status" value="1"/>
</dbReference>
<evidence type="ECO:0000259" key="2">
    <source>
        <dbReference type="Pfam" id="PF22685"/>
    </source>
</evidence>
<dbReference type="EMBL" id="CAWUHD010000013">
    <property type="protein sequence ID" value="CAK7214245.1"/>
    <property type="molecule type" value="Genomic_DNA"/>
</dbReference>
<dbReference type="InterPro" id="IPR000683">
    <property type="entry name" value="Gfo/Idh/MocA-like_OxRdtase_N"/>
</dbReference>
<name>A0ABP0B405_9PEZI</name>
<feature type="domain" description="Gfo/Idh/MocA-like oxidoreductase N-terminal" evidence="1">
    <location>
        <begin position="4"/>
        <end position="134"/>
    </location>
</feature>
<accession>A0ABP0B405</accession>
<evidence type="ECO:0008006" key="5">
    <source>
        <dbReference type="Google" id="ProtNLM"/>
    </source>
</evidence>
<dbReference type="Proteomes" id="UP001642482">
    <property type="component" value="Unassembled WGS sequence"/>
</dbReference>
<dbReference type="PANTHER" id="PTHR43708:SF1">
    <property type="entry name" value="GALACTOSE_LACTOSE METABOLISM REGULATORY PROTEIN GAL80"/>
    <property type="match status" value="1"/>
</dbReference>
<protein>
    <recommendedName>
        <fullName evidence="5">Gfo/Idh/MocA-like oxidoreductase N-terminal domain-containing protein</fullName>
    </recommendedName>
</protein>
<keyword evidence="4" id="KW-1185">Reference proteome</keyword>
<dbReference type="SUPFAM" id="SSF55347">
    <property type="entry name" value="Glyceraldehyde-3-phosphate dehydrogenase-like, C-terminal domain"/>
    <property type="match status" value="1"/>
</dbReference>
<feature type="domain" description="Gal80p-like C-terminal" evidence="2">
    <location>
        <begin position="155"/>
        <end position="318"/>
    </location>
</feature>
<organism evidence="3 4">
    <name type="scientific">Sporothrix eucalyptigena</name>
    <dbReference type="NCBI Taxonomy" id="1812306"/>
    <lineage>
        <taxon>Eukaryota</taxon>
        <taxon>Fungi</taxon>
        <taxon>Dikarya</taxon>
        <taxon>Ascomycota</taxon>
        <taxon>Pezizomycotina</taxon>
        <taxon>Sordariomycetes</taxon>
        <taxon>Sordariomycetidae</taxon>
        <taxon>Ophiostomatales</taxon>
        <taxon>Ophiostomataceae</taxon>
        <taxon>Sporothrix</taxon>
    </lineage>
</organism>
<dbReference type="Gene3D" id="3.40.50.720">
    <property type="entry name" value="NAD(P)-binding Rossmann-like Domain"/>
    <property type="match status" value="1"/>
</dbReference>
<proteinExistence type="predicted"/>
<dbReference type="InterPro" id="IPR051317">
    <property type="entry name" value="Gfo/Idh/MocA_oxidoreduct"/>
</dbReference>
<comment type="caution">
    <text evidence="3">The sequence shown here is derived from an EMBL/GenBank/DDBJ whole genome shotgun (WGS) entry which is preliminary data.</text>
</comment>
<dbReference type="PANTHER" id="PTHR43708">
    <property type="entry name" value="CONSERVED EXPRESSED OXIDOREDUCTASE (EUROFUNG)"/>
    <property type="match status" value="1"/>
</dbReference>
<dbReference type="InterPro" id="IPR036291">
    <property type="entry name" value="NAD(P)-bd_dom_sf"/>
</dbReference>
<reference evidence="3 4" key="1">
    <citation type="submission" date="2024-01" db="EMBL/GenBank/DDBJ databases">
        <authorList>
            <person name="Allen C."/>
            <person name="Tagirdzhanova G."/>
        </authorList>
    </citation>
    <scope>NUCLEOTIDE SEQUENCE [LARGE SCALE GENOMIC DNA]</scope>
</reference>